<name>A0A132NQH7_GIAIN</name>
<reference evidence="1 2" key="1">
    <citation type="journal article" date="2015" name="Mol. Biochem. Parasitol.">
        <title>Identification of polymorphic genes for use in assemblage B genotyping assays through comparative genomics of multiple assemblage B Giardia duodenalis isolates.</title>
        <authorList>
            <person name="Wielinga C."/>
            <person name="Thompson R.C."/>
            <person name="Monis P."/>
            <person name="Ryan U."/>
        </authorList>
    </citation>
    <scope>NUCLEOTIDE SEQUENCE [LARGE SCALE GENOMIC DNA]</scope>
    <source>
        <strain evidence="1 2">BAH15c1</strain>
    </source>
</reference>
<dbReference type="OrthoDB" id="10252522at2759"/>
<dbReference type="Proteomes" id="UP000070089">
    <property type="component" value="Unassembled WGS sequence"/>
</dbReference>
<dbReference type="EMBL" id="JXTI01000126">
    <property type="protein sequence ID" value="KWX12277.1"/>
    <property type="molecule type" value="Genomic_DNA"/>
</dbReference>
<dbReference type="VEuPathDB" id="GiardiaDB:QR46_3747"/>
<gene>
    <name evidence="1" type="ORF">QR46_3747</name>
</gene>
<organism evidence="1 2">
    <name type="scientific">Giardia duodenalis assemblage B</name>
    <dbReference type="NCBI Taxonomy" id="1394984"/>
    <lineage>
        <taxon>Eukaryota</taxon>
        <taxon>Metamonada</taxon>
        <taxon>Diplomonadida</taxon>
        <taxon>Hexamitidae</taxon>
        <taxon>Giardiinae</taxon>
        <taxon>Giardia</taxon>
    </lineage>
</organism>
<accession>A0A132NQH7</accession>
<evidence type="ECO:0000313" key="2">
    <source>
        <dbReference type="Proteomes" id="UP000070089"/>
    </source>
</evidence>
<evidence type="ECO:0000313" key="1">
    <source>
        <dbReference type="EMBL" id="KWX12277.1"/>
    </source>
</evidence>
<dbReference type="AlphaFoldDB" id="A0A132NQH7"/>
<comment type="caution">
    <text evidence="1">The sequence shown here is derived from an EMBL/GenBank/DDBJ whole genome shotgun (WGS) entry which is preliminary data.</text>
</comment>
<sequence length="184" mass="20698">MASKERQACKMIISIKITGLYPDTRMEEIIQFLKQAEDDLQVLSIDISGLELGKNSSTDYMVNDFPKGFCLATVQGAQAAVSKLSGHMLRGVPVEITILSITSHLPEYEHDPDSFPHSKEPNSMKQAFGRLKENDRLHADAEKIKTFFNKTNQASCKFFKDMSHKMKPAMEKVGDAFKNIGKRK</sequence>
<protein>
    <submittedName>
        <fullName evidence="1">Uncharacterized protein</fullName>
    </submittedName>
</protein>
<proteinExistence type="predicted"/>